<name>A0ABV5XCP9_9NOCA</name>
<dbReference type="SMART" id="SM01101">
    <property type="entry name" value="CRISPR_assoc"/>
    <property type="match status" value="1"/>
</dbReference>
<protein>
    <submittedName>
        <fullName evidence="1">Type I-E CRISPR-associated protein Cas6/Cse3/CasE</fullName>
    </submittedName>
</protein>
<dbReference type="EMBL" id="JBHMAS010000006">
    <property type="protein sequence ID" value="MFB9779629.1"/>
    <property type="molecule type" value="Genomic_DNA"/>
</dbReference>
<dbReference type="Pfam" id="PF08798">
    <property type="entry name" value="CRISPR_assoc"/>
    <property type="match status" value="1"/>
</dbReference>
<dbReference type="Gene3D" id="3.30.70.1210">
    <property type="entry name" value="Crispr-associated protein, domain 2"/>
    <property type="match status" value="1"/>
</dbReference>
<dbReference type="SUPFAM" id="SSF117987">
    <property type="entry name" value="CRISPR-associated protein"/>
    <property type="match status" value="1"/>
</dbReference>
<keyword evidence="2" id="KW-1185">Reference proteome</keyword>
<dbReference type="Proteomes" id="UP001589587">
    <property type="component" value="Unassembled WGS sequence"/>
</dbReference>
<comment type="caution">
    <text evidence="1">The sequence shown here is derived from an EMBL/GenBank/DDBJ whole genome shotgun (WGS) entry which is preliminary data.</text>
</comment>
<organism evidence="1 2">
    <name type="scientific">Rhodococcus baikonurensis</name>
    <dbReference type="NCBI Taxonomy" id="172041"/>
    <lineage>
        <taxon>Bacteria</taxon>
        <taxon>Bacillati</taxon>
        <taxon>Actinomycetota</taxon>
        <taxon>Actinomycetes</taxon>
        <taxon>Mycobacteriales</taxon>
        <taxon>Nocardiaceae</taxon>
        <taxon>Rhodococcus</taxon>
        <taxon>Rhodococcus erythropolis group</taxon>
    </lineage>
</organism>
<dbReference type="InterPro" id="IPR010179">
    <property type="entry name" value="CRISPR-assoc_prot_Cse3"/>
</dbReference>
<evidence type="ECO:0000313" key="2">
    <source>
        <dbReference type="Proteomes" id="UP001589587"/>
    </source>
</evidence>
<dbReference type="RefSeq" id="WP_378374290.1">
    <property type="nucleotide sequence ID" value="NZ_JBHMAS010000006.1"/>
</dbReference>
<proteinExistence type="predicted"/>
<gene>
    <name evidence="1" type="ORF">ACFFQ6_08040</name>
</gene>
<reference evidence="1 2" key="1">
    <citation type="submission" date="2024-09" db="EMBL/GenBank/DDBJ databases">
        <authorList>
            <person name="Sun Q."/>
            <person name="Mori K."/>
        </authorList>
    </citation>
    <scope>NUCLEOTIDE SEQUENCE [LARGE SCALE GENOMIC DNA]</scope>
    <source>
        <strain evidence="1 2">JCM 11411</strain>
    </source>
</reference>
<evidence type="ECO:0000313" key="1">
    <source>
        <dbReference type="EMBL" id="MFB9779629.1"/>
    </source>
</evidence>
<sequence>MNTATTTLHRSLLVLDAEHPAVRAAIVDAHHLHALVMSGFADRLHDYDFFTGHNTGHADHRASLNIQHATSLRTDGTIRVLVQSSAEAQWKNPEADKWRDALLSDPTPRIHAPILDGKIRYELRANPTRNKNGRKLALATHTDITNWWFRKAETAGLHLDSTPDIDNPWEMKSHTKTERTQAKSATAAASGGEFTIRTHRLTGYATITDPQAHLTALTTGIGAARAYGCGMLLTMRPKTRN</sequence>
<dbReference type="Gene3D" id="3.30.70.1200">
    <property type="entry name" value="Crispr-associated protein, domain 1"/>
    <property type="match status" value="1"/>
</dbReference>
<accession>A0ABV5XCP9</accession>